<dbReference type="KEGG" id="yli:2910595"/>
<dbReference type="AlphaFoldDB" id="A0A1D8ND43"/>
<feature type="domain" description="UTP25 C-terminal" evidence="11">
    <location>
        <begin position="483"/>
        <end position="669"/>
    </location>
</feature>
<dbReference type="InterPro" id="IPR010678">
    <property type="entry name" value="UTP25"/>
</dbReference>
<dbReference type="Pfam" id="PF06862">
    <property type="entry name" value="Utp25_C"/>
    <property type="match status" value="1"/>
</dbReference>
<keyword evidence="7 9" id="KW-0539">Nucleus</keyword>
<evidence type="ECO:0000259" key="12">
    <source>
        <dbReference type="Pfam" id="PF22916"/>
    </source>
</evidence>
<feature type="domain" description="UTP25 NTP hydrolase-like" evidence="12">
    <location>
        <begin position="214"/>
        <end position="471"/>
    </location>
</feature>
<keyword evidence="5 9" id="KW-0690">Ribosome biogenesis</keyword>
<gene>
    <name evidence="14" type="ORF">B0I71DRAFT_129208</name>
    <name evidence="13" type="ORF">YALI1_D04969g</name>
</gene>
<dbReference type="Proteomes" id="UP000182444">
    <property type="component" value="Chromosome 1D"/>
</dbReference>
<evidence type="ECO:0000259" key="11">
    <source>
        <dbReference type="Pfam" id="PF06862"/>
    </source>
</evidence>
<comment type="similarity">
    <text evidence="3 9">Belongs to the UTP25 family.</text>
</comment>
<comment type="subcellular location">
    <subcellularLocation>
        <location evidence="2 9">Nucleus</location>
        <location evidence="2 9">Nucleolus</location>
    </subcellularLocation>
</comment>
<dbReference type="GO" id="GO:0032040">
    <property type="term" value="C:small-subunit processome"/>
    <property type="evidence" value="ECO:0007669"/>
    <property type="project" value="TreeGrafter"/>
</dbReference>
<dbReference type="Proteomes" id="UP000256601">
    <property type="component" value="Unassembled WGS sequence"/>
</dbReference>
<dbReference type="GO" id="GO:0034511">
    <property type="term" value="F:U3 snoRNA binding"/>
    <property type="evidence" value="ECO:0007669"/>
    <property type="project" value="InterPro"/>
</dbReference>
<reference evidence="13 15" key="1">
    <citation type="journal article" date="2016" name="PLoS ONE">
        <title>Sequence Assembly of Yarrowia lipolytica Strain W29/CLIB89 Shows Transposable Element Diversity.</title>
        <authorList>
            <person name="Magnan C."/>
            <person name="Yu J."/>
            <person name="Chang I."/>
            <person name="Jahn E."/>
            <person name="Kanomata Y."/>
            <person name="Wu J."/>
            <person name="Zeller M."/>
            <person name="Oakes M."/>
            <person name="Baldi P."/>
            <person name="Sandmeyer S."/>
        </authorList>
    </citation>
    <scope>NUCLEOTIDE SEQUENCE [LARGE SCALE GENOMIC DNA]</scope>
    <source>
        <strain evidence="13">CLIB89</strain>
        <strain evidence="15">CLIB89(W29)</strain>
    </source>
</reference>
<evidence type="ECO:0000313" key="14">
    <source>
        <dbReference type="EMBL" id="RDW27434.1"/>
    </source>
</evidence>
<dbReference type="InterPro" id="IPR053939">
    <property type="entry name" value="UTP25_C"/>
</dbReference>
<evidence type="ECO:0000256" key="1">
    <source>
        <dbReference type="ARBA" id="ARBA00002883"/>
    </source>
</evidence>
<dbReference type="InterPro" id="IPR053940">
    <property type="entry name" value="UTP25_NTPase-like"/>
</dbReference>
<evidence type="ECO:0000256" key="9">
    <source>
        <dbReference type="RuleBase" id="RU365070"/>
    </source>
</evidence>
<dbReference type="GO" id="GO:0000462">
    <property type="term" value="P:maturation of SSU-rRNA from tricistronic rRNA transcript (SSU-rRNA, 5.8S rRNA, LSU-rRNA)"/>
    <property type="evidence" value="ECO:0007669"/>
    <property type="project" value="TreeGrafter"/>
</dbReference>
<feature type="compositionally biased region" description="Acidic residues" evidence="10">
    <location>
        <begin position="70"/>
        <end position="115"/>
    </location>
</feature>
<keyword evidence="8 9" id="KW-0687">Ribonucleoprotein</keyword>
<evidence type="ECO:0000256" key="3">
    <source>
        <dbReference type="ARBA" id="ARBA00009223"/>
    </source>
</evidence>
<dbReference type="Pfam" id="PF22916">
    <property type="entry name" value="UTP25_NTPase-like"/>
    <property type="match status" value="1"/>
</dbReference>
<protein>
    <recommendedName>
        <fullName evidence="4 9">U3 small nucleolar RNA-associated protein 25</fullName>
        <shortName evidence="9">U3 snoRNA-associated protein 25</shortName>
    </recommendedName>
</protein>
<dbReference type="GO" id="GO:0019843">
    <property type="term" value="F:rRNA binding"/>
    <property type="evidence" value="ECO:0007669"/>
    <property type="project" value="TreeGrafter"/>
</dbReference>
<evidence type="ECO:0000313" key="15">
    <source>
        <dbReference type="Proteomes" id="UP000182444"/>
    </source>
</evidence>
<comment type="function">
    <text evidence="1 9">DEAD-box RNA helicase-like protein required for pre-18S rRNA processing, specifically at sites A0, A1, and A2.</text>
</comment>
<dbReference type="EMBL" id="KZ858963">
    <property type="protein sequence ID" value="RDW27434.1"/>
    <property type="molecule type" value="Genomic_DNA"/>
</dbReference>
<comment type="subunit">
    <text evidence="9">Component of the ribosomal small subunit (SSU) processome composed of at least 40 protein subunits and snoRNA U3.</text>
</comment>
<evidence type="ECO:0000256" key="8">
    <source>
        <dbReference type="ARBA" id="ARBA00023274"/>
    </source>
</evidence>
<reference evidence="14 16" key="2">
    <citation type="submission" date="2018-07" db="EMBL/GenBank/DDBJ databases">
        <title>Draft Genome Assemblies for Five Robust Yarrowia lipolytica Strains Exhibiting High Lipid Production and Pentose Sugar Utilization and Sugar Alcohol Secretion from Undetoxified Lignocellulosic Biomass Hydrolysates.</title>
        <authorList>
            <consortium name="DOE Joint Genome Institute"/>
            <person name="Walker C."/>
            <person name="Ryu S."/>
            <person name="Na H."/>
            <person name="Zane M."/>
            <person name="LaButti K."/>
            <person name="Lipzen A."/>
            <person name="Haridas S."/>
            <person name="Barry K."/>
            <person name="Grigoriev I.V."/>
            <person name="Quarterman J."/>
            <person name="Slininger P."/>
            <person name="Dien B."/>
            <person name="Trinh C.T."/>
        </authorList>
    </citation>
    <scope>NUCLEOTIDE SEQUENCE [LARGE SCALE GENOMIC DNA]</scope>
    <source>
        <strain evidence="14 16">YB392</strain>
    </source>
</reference>
<dbReference type="VEuPathDB" id="FungiDB:YALI1_D04969g"/>
<evidence type="ECO:0000256" key="10">
    <source>
        <dbReference type="SAM" id="MobiDB-lite"/>
    </source>
</evidence>
<organism evidence="13 15">
    <name type="scientific">Yarrowia lipolytica</name>
    <name type="common">Candida lipolytica</name>
    <dbReference type="NCBI Taxonomy" id="4952"/>
    <lineage>
        <taxon>Eukaryota</taxon>
        <taxon>Fungi</taxon>
        <taxon>Dikarya</taxon>
        <taxon>Ascomycota</taxon>
        <taxon>Saccharomycotina</taxon>
        <taxon>Dipodascomycetes</taxon>
        <taxon>Dipodascales</taxon>
        <taxon>Dipodascales incertae sedis</taxon>
        <taxon>Yarrowia</taxon>
    </lineage>
</organism>
<evidence type="ECO:0000256" key="6">
    <source>
        <dbReference type="ARBA" id="ARBA00022552"/>
    </source>
</evidence>
<sequence length="670" mass="76898">MLIKKYFRLLEYAVGKISEDQNILLIHARMARSHKVTKPKRQQVDTSGSYNALMVLMGDNVKKAEKRVEEEEPVEQELEEDDIEGAGEEEEEVDEEQEEEEDADDAEEDAEDDSETDKYDPYKLHFEAEEAKYVSVIKSEEWKTSSEKTKIGSQPVRITYTNLEDADELLDFSEAQKTEFSKYTVRPRIKDGFKQLNGSLTSVQKAIYPSLMAYRDLCYATSSLSDTEEFSRLVAMHIAQHVVRTAEEVAYNTRILKRNAEEGIHDVEFRDQGYTKPRVLVLVPTKNACFEFMQLLVGASGVDREDNKARFNKAFHEAGAVLDTKPEDFQKAFKGNTDDMFCLGVKLRNKSIRYYSYFYQADIVFASPLGLKTLVGSEGDSKREFDFLSSIEIAYLHETNHMEMQSWDNVLTVLGQTNLLPNESHGCDFSRVKSFYLDGLAKHFRQTIVACQFVTPTINSVFSNTVNFAGKTKITPIYNGELAVAGMKIRQIFTRFKALSVSDEIDARFKAFVQITLEGMIRSGDYSGTLIYVPTYVELVRLRNYMDEKNISFGAISEYSSITEVKRHRTLFRDGREKILLYTGRLHHYRRYFVKGVKSVVIYKLPENPAFYRELLLFLTHSVDEGTLEQSMAKCRALFTIYDLLALERIVGTKRVKTMAKSGESSYEFY</sequence>
<dbReference type="eggNOG" id="KOG2340">
    <property type="taxonomic scope" value="Eukaryota"/>
</dbReference>
<evidence type="ECO:0000256" key="5">
    <source>
        <dbReference type="ARBA" id="ARBA00022517"/>
    </source>
</evidence>
<feature type="region of interest" description="Disordered" evidence="10">
    <location>
        <begin position="65"/>
        <end position="123"/>
    </location>
</feature>
<accession>A0A1D8ND43</accession>
<dbReference type="PANTHER" id="PTHR12933">
    <property type="entry name" value="ORF PROTEIN-RELATED"/>
    <property type="match status" value="1"/>
</dbReference>
<proteinExistence type="inferred from homology"/>
<dbReference type="EMBL" id="CP017556">
    <property type="protein sequence ID" value="AOW03547.1"/>
    <property type="molecule type" value="Genomic_DNA"/>
</dbReference>
<evidence type="ECO:0000256" key="4">
    <source>
        <dbReference type="ARBA" id="ARBA00015422"/>
    </source>
</evidence>
<evidence type="ECO:0000256" key="2">
    <source>
        <dbReference type="ARBA" id="ARBA00004604"/>
    </source>
</evidence>
<name>A0A1D8ND43_YARLL</name>
<dbReference type="VEuPathDB" id="FungiDB:YALI0_D03960g"/>
<evidence type="ECO:0000313" key="16">
    <source>
        <dbReference type="Proteomes" id="UP000256601"/>
    </source>
</evidence>
<evidence type="ECO:0000313" key="13">
    <source>
        <dbReference type="EMBL" id="AOW03547.1"/>
    </source>
</evidence>
<dbReference type="PANTHER" id="PTHR12933:SF0">
    <property type="entry name" value="U3 SMALL NUCLEOLAR RNA-ASSOCIATED PROTEIN 25 HOMOLOG"/>
    <property type="match status" value="1"/>
</dbReference>
<keyword evidence="6 9" id="KW-0698">rRNA processing</keyword>
<evidence type="ECO:0000256" key="7">
    <source>
        <dbReference type="ARBA" id="ARBA00023242"/>
    </source>
</evidence>